<evidence type="ECO:0000256" key="1">
    <source>
        <dbReference type="SAM" id="MobiDB-lite"/>
    </source>
</evidence>
<evidence type="ECO:0000313" key="2">
    <source>
        <dbReference type="EMBL" id="KAK1150515.1"/>
    </source>
</evidence>
<organism evidence="2 3">
    <name type="scientific">Acipenser oxyrinchus oxyrinchus</name>
    <dbReference type="NCBI Taxonomy" id="40147"/>
    <lineage>
        <taxon>Eukaryota</taxon>
        <taxon>Metazoa</taxon>
        <taxon>Chordata</taxon>
        <taxon>Craniata</taxon>
        <taxon>Vertebrata</taxon>
        <taxon>Euteleostomi</taxon>
        <taxon>Actinopterygii</taxon>
        <taxon>Chondrostei</taxon>
        <taxon>Acipenseriformes</taxon>
        <taxon>Acipenseridae</taxon>
        <taxon>Acipenser</taxon>
    </lineage>
</organism>
<protein>
    <submittedName>
        <fullName evidence="2">Uncharacterized protein</fullName>
    </submittedName>
</protein>
<proteinExistence type="predicted"/>
<dbReference type="AlphaFoldDB" id="A0AAD8CH32"/>
<evidence type="ECO:0000313" key="3">
    <source>
        <dbReference type="Proteomes" id="UP001230051"/>
    </source>
</evidence>
<dbReference type="EMBL" id="JAGXEW010000059">
    <property type="protein sequence ID" value="KAK1150515.1"/>
    <property type="molecule type" value="Genomic_DNA"/>
</dbReference>
<keyword evidence="3" id="KW-1185">Reference proteome</keyword>
<name>A0AAD8CH32_ACIOX</name>
<accession>A0AAD8CH32</accession>
<gene>
    <name evidence="2" type="ORF">AOXY_G33964</name>
</gene>
<feature type="region of interest" description="Disordered" evidence="1">
    <location>
        <begin position="1"/>
        <end position="27"/>
    </location>
</feature>
<dbReference type="Proteomes" id="UP001230051">
    <property type="component" value="Unassembled WGS sequence"/>
</dbReference>
<sequence length="84" mass="10052">MDRTPRRRRNSYEYDKPNMSEDHDRGNIQVEEQERRTVNLAASRWDCISRGWFGCIVTCYIRSPDASTSHGDWRCCWSSFHDLH</sequence>
<comment type="caution">
    <text evidence="2">The sequence shown here is derived from an EMBL/GenBank/DDBJ whole genome shotgun (WGS) entry which is preliminary data.</text>
</comment>
<reference evidence="2" key="1">
    <citation type="submission" date="2022-02" db="EMBL/GenBank/DDBJ databases">
        <title>Atlantic sturgeon de novo genome assembly.</title>
        <authorList>
            <person name="Stock M."/>
            <person name="Klopp C."/>
            <person name="Guiguen Y."/>
            <person name="Cabau C."/>
            <person name="Parinello H."/>
            <person name="Santidrian Yebra-Pimentel E."/>
            <person name="Kuhl H."/>
            <person name="Dirks R.P."/>
            <person name="Guessner J."/>
            <person name="Wuertz S."/>
            <person name="Du K."/>
            <person name="Schartl M."/>
        </authorList>
    </citation>
    <scope>NUCLEOTIDE SEQUENCE</scope>
    <source>
        <strain evidence="2">STURGEONOMICS-FGT-2020</strain>
        <tissue evidence="2">Whole blood</tissue>
    </source>
</reference>